<dbReference type="PANTHER" id="PTHR35322">
    <property type="entry name" value="PROTEIN CPR-5"/>
    <property type="match status" value="1"/>
</dbReference>
<feature type="transmembrane region" description="Helical" evidence="2">
    <location>
        <begin position="420"/>
        <end position="439"/>
    </location>
</feature>
<evidence type="ECO:0000256" key="2">
    <source>
        <dbReference type="SAM" id="Phobius"/>
    </source>
</evidence>
<keyword evidence="4" id="KW-1185">Reference proteome</keyword>
<feature type="compositionally biased region" description="Low complexity" evidence="1">
    <location>
        <begin position="48"/>
        <end position="66"/>
    </location>
</feature>
<comment type="caution">
    <text evidence="3">The sequence shown here is derived from an EMBL/GenBank/DDBJ whole genome shotgun (WGS) entry which is preliminary data.</text>
</comment>
<dbReference type="OrthoDB" id="2017423at2759"/>
<proteinExistence type="predicted"/>
<organism evidence="3 4">
    <name type="scientific">Salix dunnii</name>
    <dbReference type="NCBI Taxonomy" id="1413687"/>
    <lineage>
        <taxon>Eukaryota</taxon>
        <taxon>Viridiplantae</taxon>
        <taxon>Streptophyta</taxon>
        <taxon>Embryophyta</taxon>
        <taxon>Tracheophyta</taxon>
        <taxon>Spermatophyta</taxon>
        <taxon>Magnoliopsida</taxon>
        <taxon>eudicotyledons</taxon>
        <taxon>Gunneridae</taxon>
        <taxon>Pentapetalae</taxon>
        <taxon>rosids</taxon>
        <taxon>fabids</taxon>
        <taxon>Malpighiales</taxon>
        <taxon>Salicaceae</taxon>
        <taxon>Saliceae</taxon>
        <taxon>Salix</taxon>
    </lineage>
</organism>
<feature type="region of interest" description="Disordered" evidence="1">
    <location>
        <begin position="1"/>
        <end position="67"/>
    </location>
</feature>
<keyword evidence="2" id="KW-1133">Transmembrane helix</keyword>
<evidence type="ECO:0000313" key="3">
    <source>
        <dbReference type="EMBL" id="KAF9681956.1"/>
    </source>
</evidence>
<dbReference type="EMBL" id="JADGMS010000005">
    <property type="protein sequence ID" value="KAF9681956.1"/>
    <property type="molecule type" value="Genomic_DNA"/>
</dbReference>
<sequence length="538" mass="59605">MDTAPSPSLSTQEPTPFDHSNPTVQNDRIPKPINRRKKKIVFQDTAISPAPSQPTSSSSVNKSPRVSYKRRSPKVVFAPVRRRVGLGDGDVEAIALPLGMSFAAVVAQVLERKDAADERMSVDHLSMICTSAVRESLANVFGDKFDFFTRNFQKSFGSTLSTLRLINETSISKGPRALIHQNLESSASNRTINKRVGCSNSACMKDYDSDADLPNNLNEGNTHKHEQVEENISVGCSGQELVLHGQTNQLACAPSSYPLIKMYNNIEKSVVEQARSNDLKALEIGVAMKRLRLDEDLLNLTSESNYLERSKLVMGMSRASFKADKFKTQLEDTRHAELHRKCIDCLVAGLFIMSASLSYSAYQSKLGRFVRPFSSFNSWLQILTCQVQVVSQMAFGILIILAVAFLLVQRSSTSHRTMPVTFILLLLGAVCGFIGKLCVDTLGGSGSLWLLYWEALCSLQFLSIACTPTLFLILHGPVVAVSQGTKRNTIFPYWLRRLLFYATSLLFLPLCCGLLPFAGPGEWRNHFCLVKPNMKMGD</sequence>
<dbReference type="GO" id="GO:0010090">
    <property type="term" value="P:trichome morphogenesis"/>
    <property type="evidence" value="ECO:0007669"/>
    <property type="project" value="InterPro"/>
</dbReference>
<dbReference type="Proteomes" id="UP000657918">
    <property type="component" value="Unassembled WGS sequence"/>
</dbReference>
<dbReference type="PANTHER" id="PTHR35322:SF2">
    <property type="entry name" value="PROTEIN CPR-5"/>
    <property type="match status" value="1"/>
</dbReference>
<evidence type="ECO:0000313" key="4">
    <source>
        <dbReference type="Proteomes" id="UP000657918"/>
    </source>
</evidence>
<feature type="transmembrane region" description="Helical" evidence="2">
    <location>
        <begin position="459"/>
        <end position="478"/>
    </location>
</feature>
<accession>A0A835K9T2</accession>
<gene>
    <name evidence="3" type="ORF">SADUNF_Sadunf05G0057200</name>
</gene>
<dbReference type="GO" id="GO:0006952">
    <property type="term" value="P:defense response"/>
    <property type="evidence" value="ECO:0007669"/>
    <property type="project" value="InterPro"/>
</dbReference>
<name>A0A835K9T2_9ROSI</name>
<protein>
    <recommendedName>
        <fullName evidence="5">Protein CPR-5</fullName>
    </recommendedName>
</protein>
<dbReference type="InterPro" id="IPR044708">
    <property type="entry name" value="CPR5"/>
</dbReference>
<evidence type="ECO:0000256" key="1">
    <source>
        <dbReference type="SAM" id="MobiDB-lite"/>
    </source>
</evidence>
<reference evidence="3 4" key="1">
    <citation type="submission" date="2020-10" db="EMBL/GenBank/DDBJ databases">
        <title>Plant Genome Project.</title>
        <authorList>
            <person name="Zhang R.-G."/>
        </authorList>
    </citation>
    <scope>NUCLEOTIDE SEQUENCE [LARGE SCALE GENOMIC DNA]</scope>
    <source>
        <strain evidence="3">FAFU-HL-1</strain>
        <tissue evidence="3">Leaf</tissue>
    </source>
</reference>
<feature type="compositionally biased region" description="Polar residues" evidence="1">
    <location>
        <begin position="1"/>
        <end position="26"/>
    </location>
</feature>
<dbReference type="GO" id="GO:0010150">
    <property type="term" value="P:leaf senescence"/>
    <property type="evidence" value="ECO:0007669"/>
    <property type="project" value="InterPro"/>
</dbReference>
<feature type="transmembrane region" description="Helical" evidence="2">
    <location>
        <begin position="498"/>
        <end position="517"/>
    </location>
</feature>
<keyword evidence="2" id="KW-0812">Transmembrane</keyword>
<feature type="transmembrane region" description="Helical" evidence="2">
    <location>
        <begin position="379"/>
        <end position="408"/>
    </location>
</feature>
<keyword evidence="2" id="KW-0472">Membrane</keyword>
<dbReference type="AlphaFoldDB" id="A0A835K9T2"/>
<evidence type="ECO:0008006" key="5">
    <source>
        <dbReference type="Google" id="ProtNLM"/>
    </source>
</evidence>